<name>A0A565CCT8_9BRAS</name>
<accession>A0A565CCT8</accession>
<dbReference type="AlphaFoldDB" id="A0A565CCT8"/>
<gene>
    <name evidence="1" type="ORF">ANE_LOCUS21931</name>
</gene>
<dbReference type="EMBL" id="CABITT030000007">
    <property type="protein sequence ID" value="VVB11487.1"/>
    <property type="molecule type" value="Genomic_DNA"/>
</dbReference>
<organism evidence="1 2">
    <name type="scientific">Arabis nemorensis</name>
    <dbReference type="NCBI Taxonomy" id="586526"/>
    <lineage>
        <taxon>Eukaryota</taxon>
        <taxon>Viridiplantae</taxon>
        <taxon>Streptophyta</taxon>
        <taxon>Embryophyta</taxon>
        <taxon>Tracheophyta</taxon>
        <taxon>Spermatophyta</taxon>
        <taxon>Magnoliopsida</taxon>
        <taxon>eudicotyledons</taxon>
        <taxon>Gunneridae</taxon>
        <taxon>Pentapetalae</taxon>
        <taxon>rosids</taxon>
        <taxon>malvids</taxon>
        <taxon>Brassicales</taxon>
        <taxon>Brassicaceae</taxon>
        <taxon>Arabideae</taxon>
        <taxon>Arabis</taxon>
    </lineage>
</organism>
<keyword evidence="2" id="KW-1185">Reference proteome</keyword>
<protein>
    <submittedName>
        <fullName evidence="1">Uncharacterized protein</fullName>
    </submittedName>
</protein>
<sequence length="94" mass="10980">MPINASSSSGDVSVWGFCEVNRRREAPRRSFRLIRDLGFLHHPLPLIKLKKRQRDNLLLSESLIRHGLFLDAQSSIYVLCQPINLRQEEKLREL</sequence>
<evidence type="ECO:0000313" key="2">
    <source>
        <dbReference type="Proteomes" id="UP000489600"/>
    </source>
</evidence>
<dbReference type="Proteomes" id="UP000489600">
    <property type="component" value="Unassembled WGS sequence"/>
</dbReference>
<proteinExistence type="predicted"/>
<evidence type="ECO:0000313" key="1">
    <source>
        <dbReference type="EMBL" id="VVB11487.1"/>
    </source>
</evidence>
<comment type="caution">
    <text evidence="1">The sequence shown here is derived from an EMBL/GenBank/DDBJ whole genome shotgun (WGS) entry which is preliminary data.</text>
</comment>
<reference evidence="1" key="1">
    <citation type="submission" date="2019-07" db="EMBL/GenBank/DDBJ databases">
        <authorList>
            <person name="Dittberner H."/>
        </authorList>
    </citation>
    <scope>NUCLEOTIDE SEQUENCE [LARGE SCALE GENOMIC DNA]</scope>
</reference>